<dbReference type="EMBL" id="CP144055">
    <property type="protein sequence ID" value="WWD18339.1"/>
    <property type="molecule type" value="Genomic_DNA"/>
</dbReference>
<protein>
    <submittedName>
        <fullName evidence="2">Uncharacterized protein</fullName>
    </submittedName>
</protein>
<keyword evidence="1" id="KW-1133">Transmembrane helix</keyword>
<dbReference type="RefSeq" id="XP_031859615.2">
    <property type="nucleotide sequence ID" value="XM_032006034.2"/>
</dbReference>
<dbReference type="AlphaFoldDB" id="A0AAJ8LKC3"/>
<name>A0AAJ8LKC3_9TREE</name>
<reference evidence="2" key="1">
    <citation type="submission" date="2017-08" db="EMBL/GenBank/DDBJ databases">
        <authorList>
            <person name="Cuomo C."/>
            <person name="Billmyre B."/>
            <person name="Heitman J."/>
        </authorList>
    </citation>
    <scope>NUCLEOTIDE SEQUENCE</scope>
    <source>
        <strain evidence="2">CBS 12478</strain>
    </source>
</reference>
<dbReference type="GeneID" id="43590187"/>
<sequence length="191" mass="21673">MQGSFRASSHRSSDTVLSLTFANYHHHFRLIVVINNHRSQPISSIRYTSKMLFLAPLYILVLSIFTSTFTFTSASPLPVNYHQEDNTLAPYTPVKWLNHFGSRIPDDTVMHLEWEGGSGHGFEVYYIPQWPGQTDYAPVDIANTQEQRFTWRTPKKDAYPQGTTFILGINDALPSLGGGWYDVTGLLTFGR</sequence>
<organism evidence="2 3">
    <name type="scientific">Kwoniella shandongensis</name>
    <dbReference type="NCBI Taxonomy" id="1734106"/>
    <lineage>
        <taxon>Eukaryota</taxon>
        <taxon>Fungi</taxon>
        <taxon>Dikarya</taxon>
        <taxon>Basidiomycota</taxon>
        <taxon>Agaricomycotina</taxon>
        <taxon>Tremellomycetes</taxon>
        <taxon>Tremellales</taxon>
        <taxon>Cryptococcaceae</taxon>
        <taxon>Kwoniella</taxon>
    </lineage>
</organism>
<dbReference type="KEGG" id="ksn:43590187"/>
<accession>A0AAJ8LKC3</accession>
<dbReference type="Proteomes" id="UP000322225">
    <property type="component" value="Chromosome 5"/>
</dbReference>
<feature type="transmembrane region" description="Helical" evidence="1">
    <location>
        <begin position="51"/>
        <end position="71"/>
    </location>
</feature>
<gene>
    <name evidence="2" type="ORF">CI109_102789</name>
</gene>
<evidence type="ECO:0000256" key="1">
    <source>
        <dbReference type="SAM" id="Phobius"/>
    </source>
</evidence>
<keyword evidence="3" id="KW-1185">Reference proteome</keyword>
<evidence type="ECO:0000313" key="3">
    <source>
        <dbReference type="Proteomes" id="UP000322225"/>
    </source>
</evidence>
<keyword evidence="1" id="KW-0812">Transmembrane</keyword>
<keyword evidence="1" id="KW-0472">Membrane</keyword>
<proteinExistence type="predicted"/>
<reference evidence="2" key="2">
    <citation type="submission" date="2024-01" db="EMBL/GenBank/DDBJ databases">
        <title>Comparative genomics of Cryptococcus and Kwoniella reveals pathogenesis evolution and contrasting modes of karyotype evolution via chromosome fusion or intercentromeric recombination.</title>
        <authorList>
            <person name="Coelho M.A."/>
            <person name="David-Palma M."/>
            <person name="Shea T."/>
            <person name="Bowers K."/>
            <person name="McGinley-Smith S."/>
            <person name="Mohammad A.W."/>
            <person name="Gnirke A."/>
            <person name="Yurkov A.M."/>
            <person name="Nowrousian M."/>
            <person name="Sun S."/>
            <person name="Cuomo C.A."/>
            <person name="Heitman J."/>
        </authorList>
    </citation>
    <scope>NUCLEOTIDE SEQUENCE</scope>
    <source>
        <strain evidence="2">CBS 12478</strain>
    </source>
</reference>
<evidence type="ECO:0000313" key="2">
    <source>
        <dbReference type="EMBL" id="WWD18339.1"/>
    </source>
</evidence>